<protein>
    <submittedName>
        <fullName evidence="1">Radical SAM protein</fullName>
    </submittedName>
</protein>
<organism evidence="1">
    <name type="scientific">Mesocestoides corti</name>
    <name type="common">Flatworm</name>
    <dbReference type="NCBI Taxonomy" id="53468"/>
    <lineage>
        <taxon>Eukaryota</taxon>
        <taxon>Metazoa</taxon>
        <taxon>Spiralia</taxon>
        <taxon>Lophotrochozoa</taxon>
        <taxon>Platyhelminthes</taxon>
        <taxon>Cestoda</taxon>
        <taxon>Eucestoda</taxon>
        <taxon>Cyclophyllidea</taxon>
        <taxon>Mesocestoididae</taxon>
        <taxon>Mesocestoides</taxon>
    </lineage>
</organism>
<dbReference type="WBParaSite" id="MCU_001666-RA">
    <property type="protein sequence ID" value="MCU_001666-RA"/>
    <property type="gene ID" value="MCU_001666"/>
</dbReference>
<sequence length="73" mass="8238">SGCAGAREECRFKCGFFTSRYGFTTVPPNARPGSQFSSYEPKALQREGREKIDKMSRYGRILQKDAIMGLEQP</sequence>
<reference evidence="1" key="1">
    <citation type="submission" date="2019-11" db="UniProtKB">
        <authorList>
            <consortium name="WormBaseParasite"/>
        </authorList>
    </citation>
    <scope>IDENTIFICATION</scope>
</reference>
<evidence type="ECO:0000313" key="1">
    <source>
        <dbReference type="WBParaSite" id="MCU_001666-RA"/>
    </source>
</evidence>
<proteinExistence type="predicted"/>
<dbReference type="AlphaFoldDB" id="A0A5K3EMK8"/>
<accession>A0A5K3EMK8</accession>
<name>A0A5K3EMK8_MESCO</name>